<organism evidence="6 7">
    <name type="scientific">Sulfurimonas lithotrophica</name>
    <dbReference type="NCBI Taxonomy" id="2590022"/>
    <lineage>
        <taxon>Bacteria</taxon>
        <taxon>Pseudomonadati</taxon>
        <taxon>Campylobacterota</taxon>
        <taxon>Epsilonproteobacteria</taxon>
        <taxon>Campylobacterales</taxon>
        <taxon>Sulfurimonadaceae</taxon>
        <taxon>Sulfurimonas</taxon>
    </lineage>
</organism>
<name>A0A5P8P3Z8_9BACT</name>
<evidence type="ECO:0000256" key="3">
    <source>
        <dbReference type="SAM" id="Phobius"/>
    </source>
</evidence>
<feature type="domain" description="GGDEF" evidence="5">
    <location>
        <begin position="400"/>
        <end position="529"/>
    </location>
</feature>
<dbReference type="FunFam" id="3.30.70.270:FF:000001">
    <property type="entry name" value="Diguanylate cyclase domain protein"/>
    <property type="match status" value="1"/>
</dbReference>
<evidence type="ECO:0000259" key="4">
    <source>
        <dbReference type="PROSITE" id="PS50885"/>
    </source>
</evidence>
<evidence type="ECO:0000256" key="2">
    <source>
        <dbReference type="ARBA" id="ARBA00034247"/>
    </source>
</evidence>
<dbReference type="Gene3D" id="6.10.340.10">
    <property type="match status" value="1"/>
</dbReference>
<dbReference type="CDD" id="cd01949">
    <property type="entry name" value="GGDEF"/>
    <property type="match status" value="1"/>
</dbReference>
<evidence type="ECO:0000313" key="7">
    <source>
        <dbReference type="Proteomes" id="UP000326944"/>
    </source>
</evidence>
<dbReference type="InterPro" id="IPR013587">
    <property type="entry name" value="Nitrate/nitrite_sensing"/>
</dbReference>
<dbReference type="SUPFAM" id="SSF55073">
    <property type="entry name" value="Nucleotide cyclase"/>
    <property type="match status" value="1"/>
</dbReference>
<evidence type="ECO:0000256" key="1">
    <source>
        <dbReference type="ARBA" id="ARBA00012528"/>
    </source>
</evidence>
<keyword evidence="3" id="KW-1133">Transmembrane helix</keyword>
<dbReference type="GO" id="GO:0016020">
    <property type="term" value="C:membrane"/>
    <property type="evidence" value="ECO:0007669"/>
    <property type="project" value="InterPro"/>
</dbReference>
<dbReference type="PROSITE" id="PS50885">
    <property type="entry name" value="HAMP"/>
    <property type="match status" value="1"/>
</dbReference>
<dbReference type="GO" id="GO:0052621">
    <property type="term" value="F:diguanylate cyclase activity"/>
    <property type="evidence" value="ECO:0007669"/>
    <property type="project" value="UniProtKB-EC"/>
</dbReference>
<dbReference type="Proteomes" id="UP000326944">
    <property type="component" value="Chromosome"/>
</dbReference>
<comment type="catalytic activity">
    <reaction evidence="2">
        <text>2 GTP = 3',3'-c-di-GMP + 2 diphosphate</text>
        <dbReference type="Rhea" id="RHEA:24898"/>
        <dbReference type="ChEBI" id="CHEBI:33019"/>
        <dbReference type="ChEBI" id="CHEBI:37565"/>
        <dbReference type="ChEBI" id="CHEBI:58805"/>
        <dbReference type="EC" id="2.7.7.65"/>
    </reaction>
</comment>
<dbReference type="Gene3D" id="3.30.70.270">
    <property type="match status" value="1"/>
</dbReference>
<dbReference type="KEGG" id="sulg:FJR48_11170"/>
<proteinExistence type="predicted"/>
<dbReference type="GO" id="GO:0007165">
    <property type="term" value="P:signal transduction"/>
    <property type="evidence" value="ECO:0007669"/>
    <property type="project" value="InterPro"/>
</dbReference>
<feature type="domain" description="HAMP" evidence="4">
    <location>
        <begin position="311"/>
        <end position="364"/>
    </location>
</feature>
<dbReference type="PROSITE" id="PS50887">
    <property type="entry name" value="GGDEF"/>
    <property type="match status" value="1"/>
</dbReference>
<dbReference type="NCBIfam" id="TIGR00254">
    <property type="entry name" value="GGDEF"/>
    <property type="match status" value="1"/>
</dbReference>
<feature type="transmembrane region" description="Helical" evidence="3">
    <location>
        <begin position="288"/>
        <end position="314"/>
    </location>
</feature>
<reference evidence="6 7" key="1">
    <citation type="submission" date="2019-09" db="EMBL/GenBank/DDBJ databases">
        <title>Sulfurimonas gotlandica sp. nov., a chemoautotrophic and psychrotolerant epsilonproteobacterium isolated from a pelagic redoxcline, and an emended description of the genus Sulfurimonas.</title>
        <authorList>
            <person name="Wang S."/>
            <person name="Jiang L."/>
            <person name="Shao S."/>
        </authorList>
    </citation>
    <scope>NUCLEOTIDE SEQUENCE [LARGE SCALE GENOMIC DNA]</scope>
    <source>
        <strain evidence="6 7">GYSZ_1</strain>
    </source>
</reference>
<keyword evidence="3" id="KW-0812">Transmembrane</keyword>
<dbReference type="InterPro" id="IPR050469">
    <property type="entry name" value="Diguanylate_Cyclase"/>
</dbReference>
<dbReference type="InterPro" id="IPR043128">
    <property type="entry name" value="Rev_trsase/Diguanyl_cyclase"/>
</dbReference>
<dbReference type="Pfam" id="PF00990">
    <property type="entry name" value="GGDEF"/>
    <property type="match status" value="1"/>
</dbReference>
<dbReference type="EC" id="2.7.7.65" evidence="1"/>
<dbReference type="RefSeq" id="WP_152308208.1">
    <property type="nucleotide sequence ID" value="NZ_CP043617.1"/>
</dbReference>
<dbReference type="InterPro" id="IPR003660">
    <property type="entry name" value="HAMP_dom"/>
</dbReference>
<keyword evidence="7" id="KW-1185">Reference proteome</keyword>
<dbReference type="InterPro" id="IPR000160">
    <property type="entry name" value="GGDEF_dom"/>
</dbReference>
<dbReference type="EMBL" id="CP043617">
    <property type="protein sequence ID" value="QFR50260.1"/>
    <property type="molecule type" value="Genomic_DNA"/>
</dbReference>
<evidence type="ECO:0000313" key="6">
    <source>
        <dbReference type="EMBL" id="QFR50260.1"/>
    </source>
</evidence>
<dbReference type="InterPro" id="IPR029787">
    <property type="entry name" value="Nucleotide_cyclase"/>
</dbReference>
<gene>
    <name evidence="6" type="ORF">FJR48_11170</name>
</gene>
<dbReference type="OrthoDB" id="9774644at2"/>
<evidence type="ECO:0000259" key="5">
    <source>
        <dbReference type="PROSITE" id="PS50887"/>
    </source>
</evidence>
<dbReference type="CDD" id="cd06225">
    <property type="entry name" value="HAMP"/>
    <property type="match status" value="1"/>
</dbReference>
<dbReference type="PANTHER" id="PTHR45138">
    <property type="entry name" value="REGULATORY COMPONENTS OF SENSORY TRANSDUCTION SYSTEM"/>
    <property type="match status" value="1"/>
</dbReference>
<dbReference type="AlphaFoldDB" id="A0A5P8P3Z8"/>
<protein>
    <recommendedName>
        <fullName evidence="1">diguanylate cyclase</fullName>
        <ecNumber evidence="1">2.7.7.65</ecNumber>
    </recommendedName>
</protein>
<dbReference type="PANTHER" id="PTHR45138:SF9">
    <property type="entry name" value="DIGUANYLATE CYCLASE DGCM-RELATED"/>
    <property type="match status" value="1"/>
</dbReference>
<dbReference type="Pfam" id="PF08376">
    <property type="entry name" value="NIT"/>
    <property type="match status" value="1"/>
</dbReference>
<dbReference type="SMART" id="SM00267">
    <property type="entry name" value="GGDEF"/>
    <property type="match status" value="1"/>
</dbReference>
<sequence>MDSIRFRVILLSTFALVFLGFTIFKGYSDVQNDLKKSQNSLTLINNISYLSQVIHSLQKERGLSAINITNENKLLKKELLKQRQITDSILKDLNKNFNNNLNNKLIKIRENIDTNVNPWYTIKQFYSQKIEHLLNQIHLSIGSLDYSKDIIHKLDAVYNLLYAKENLGLLRATISRYYQKDSLSTQELLDVGKRYFIFKDRYKSFLLEQNNFDAQRFKDEIQTKTFDSIKNQVESVLTNNYIHTDAATLKWWEDTTSIINTMLKVEKELLEQIRKHSNQTITKTQKKLFIYTIFALIAFFMIFLLTILTVSRILQALSCLIRSLNRVQEKEDFEIRIETKSNDEFTKLSSSINNLLDYTAKIIKEKDKLASTDLLTGIMNRRSFTTSANKEIARSHRYKTPLSLIYCDIDKFKSVNDNYGHSMGDQVLEAFAKTVKSHIRDSDLFGRWGGEEFIILAVETDESQAQQLADHLRKLVMDIKVLPSEQVTCSFGVSQLKNNESFEELCERADKAVYHAKNSGRNKVSTNSEATPI</sequence>
<keyword evidence="3" id="KW-0472">Membrane</keyword>
<accession>A0A5P8P3Z8</accession>